<organism evidence="1 2">
    <name type="scientific">Pseudolabrys taiwanensis</name>
    <dbReference type="NCBI Taxonomy" id="331696"/>
    <lineage>
        <taxon>Bacteria</taxon>
        <taxon>Pseudomonadati</taxon>
        <taxon>Pseudomonadota</taxon>
        <taxon>Alphaproteobacteria</taxon>
        <taxon>Hyphomicrobiales</taxon>
        <taxon>Xanthobacteraceae</taxon>
        <taxon>Pseudolabrys</taxon>
    </lineage>
</organism>
<accession>A0A345ZXG5</accession>
<proteinExistence type="predicted"/>
<reference evidence="1 2" key="1">
    <citation type="submission" date="2018-07" db="EMBL/GenBank/DDBJ databases">
        <authorList>
            <person name="Quirk P.G."/>
            <person name="Krulwich T.A."/>
        </authorList>
    </citation>
    <scope>NUCLEOTIDE SEQUENCE [LARGE SCALE GENOMIC DNA]</scope>
    <source>
        <strain evidence="1 2">CC-BB4</strain>
    </source>
</reference>
<keyword evidence="2" id="KW-1185">Reference proteome</keyword>
<dbReference type="RefSeq" id="WP_115691991.1">
    <property type="nucleotide sequence ID" value="NZ_CP031417.1"/>
</dbReference>
<evidence type="ECO:0000313" key="2">
    <source>
        <dbReference type="Proteomes" id="UP000254889"/>
    </source>
</evidence>
<dbReference type="EMBL" id="CP031417">
    <property type="protein sequence ID" value="AXK81612.1"/>
    <property type="molecule type" value="Genomic_DNA"/>
</dbReference>
<sequence length="200" mass="22466">MGFFDLFRREARISGRETLVDFLDQQAAFLAQKGLYEYSRARAGPYGNLLFDEPAFLAEIEKARWAAYPATLAMVAETVDGVLRPAAGDRREAMLRGVNAAALAAFDRYRMPAAFDAEAWAHLRQTLEHDLASIGLHPVKRVMDVPARYLDRYVEAMPIHEKLKGKDVPTIHNYLRTNLCHVHDAFVRRADVPAVVAALV</sequence>
<dbReference type="OrthoDB" id="7847174at2"/>
<gene>
    <name evidence="1" type="ORF">DW352_14445</name>
</gene>
<protein>
    <submittedName>
        <fullName evidence="1">Uncharacterized protein</fullName>
    </submittedName>
</protein>
<evidence type="ECO:0000313" key="1">
    <source>
        <dbReference type="EMBL" id="AXK81612.1"/>
    </source>
</evidence>
<dbReference type="Proteomes" id="UP000254889">
    <property type="component" value="Chromosome"/>
</dbReference>
<dbReference type="KEGG" id="ptaw:DW352_14445"/>
<name>A0A345ZXG5_9HYPH</name>
<dbReference type="AlphaFoldDB" id="A0A345ZXG5"/>